<dbReference type="GO" id="GO:0008757">
    <property type="term" value="F:S-adenosylmethionine-dependent methyltransferase activity"/>
    <property type="evidence" value="ECO:0007669"/>
    <property type="project" value="InterPro"/>
</dbReference>
<dbReference type="Pfam" id="PF08241">
    <property type="entry name" value="Methyltransf_11"/>
    <property type="match status" value="1"/>
</dbReference>
<gene>
    <name evidence="5" type="ORF">SAMN05444392_11559</name>
</gene>
<dbReference type="CDD" id="cd02440">
    <property type="entry name" value="AdoMet_MTases"/>
    <property type="match status" value="1"/>
</dbReference>
<keyword evidence="6" id="KW-1185">Reference proteome</keyword>
<evidence type="ECO:0000313" key="6">
    <source>
        <dbReference type="Proteomes" id="UP000184476"/>
    </source>
</evidence>
<evidence type="ECO:0000259" key="4">
    <source>
        <dbReference type="Pfam" id="PF08241"/>
    </source>
</evidence>
<keyword evidence="2 5" id="KW-0489">Methyltransferase</keyword>
<dbReference type="GO" id="GO:0032259">
    <property type="term" value="P:methylation"/>
    <property type="evidence" value="ECO:0007669"/>
    <property type="project" value="UniProtKB-KW"/>
</dbReference>
<dbReference type="Gene3D" id="3.40.50.150">
    <property type="entry name" value="Vaccinia Virus protein VP39"/>
    <property type="match status" value="1"/>
</dbReference>
<protein>
    <submittedName>
        <fullName evidence="5">Methyltransferase domain-containing protein</fullName>
    </submittedName>
</protein>
<sequence length="214" mass="24174">MLWERVYEDDFYLHWDYGAVTPELVALIAASGLPSKDETALDIGCGSGYESIFLAQIGFRTIGIDLSKEAIKIAKNNAQQCKLDIDFREENVLALELDDESIDFANDRGCFHIISEADRPQYAKELYRVLKPGGKLFIRGLAQLTEEVYQMGKHMLSQLPELDGVIPPVPISKAMIEECFNPKHFQQGPLLPFVFVGQKQIQFPGHMVVIQKRN</sequence>
<accession>A0A1M5ARE6</accession>
<proteinExistence type="inferred from homology"/>
<dbReference type="InterPro" id="IPR051052">
    <property type="entry name" value="Diverse_substrate_MTase"/>
</dbReference>
<dbReference type="RefSeq" id="WP_073157504.1">
    <property type="nucleotide sequence ID" value="NZ_FQVL01000015.1"/>
</dbReference>
<evidence type="ECO:0000256" key="3">
    <source>
        <dbReference type="ARBA" id="ARBA00022679"/>
    </source>
</evidence>
<dbReference type="InterPro" id="IPR013216">
    <property type="entry name" value="Methyltransf_11"/>
</dbReference>
<dbReference type="SUPFAM" id="SSF53335">
    <property type="entry name" value="S-adenosyl-L-methionine-dependent methyltransferases"/>
    <property type="match status" value="1"/>
</dbReference>
<dbReference type="InterPro" id="IPR029063">
    <property type="entry name" value="SAM-dependent_MTases_sf"/>
</dbReference>
<dbReference type="Proteomes" id="UP000184476">
    <property type="component" value="Unassembled WGS sequence"/>
</dbReference>
<dbReference type="AlphaFoldDB" id="A0A1M5ARE6"/>
<comment type="similarity">
    <text evidence="1">Belongs to the methyltransferase superfamily.</text>
</comment>
<feature type="domain" description="Methyltransferase type 11" evidence="4">
    <location>
        <begin position="41"/>
        <end position="138"/>
    </location>
</feature>
<reference evidence="5 6" key="1">
    <citation type="submission" date="2016-11" db="EMBL/GenBank/DDBJ databases">
        <authorList>
            <person name="Jaros S."/>
            <person name="Januszkiewicz K."/>
            <person name="Wedrychowicz H."/>
        </authorList>
    </citation>
    <scope>NUCLEOTIDE SEQUENCE [LARGE SCALE GENOMIC DNA]</scope>
    <source>
        <strain evidence="5 6">DSM 44666</strain>
    </source>
</reference>
<name>A0A1M5ARE6_9BACL</name>
<evidence type="ECO:0000256" key="1">
    <source>
        <dbReference type="ARBA" id="ARBA00008361"/>
    </source>
</evidence>
<evidence type="ECO:0000256" key="2">
    <source>
        <dbReference type="ARBA" id="ARBA00022603"/>
    </source>
</evidence>
<keyword evidence="3 5" id="KW-0808">Transferase</keyword>
<dbReference type="EMBL" id="FQVL01000015">
    <property type="protein sequence ID" value="SHF32810.1"/>
    <property type="molecule type" value="Genomic_DNA"/>
</dbReference>
<dbReference type="STRING" id="112248.SAMN05444392_11559"/>
<dbReference type="PANTHER" id="PTHR44942:SF4">
    <property type="entry name" value="METHYLTRANSFERASE TYPE 11 DOMAIN-CONTAINING PROTEIN"/>
    <property type="match status" value="1"/>
</dbReference>
<evidence type="ECO:0000313" key="5">
    <source>
        <dbReference type="EMBL" id="SHF32810.1"/>
    </source>
</evidence>
<organism evidence="5 6">
    <name type="scientific">Seinonella peptonophila</name>
    <dbReference type="NCBI Taxonomy" id="112248"/>
    <lineage>
        <taxon>Bacteria</taxon>
        <taxon>Bacillati</taxon>
        <taxon>Bacillota</taxon>
        <taxon>Bacilli</taxon>
        <taxon>Bacillales</taxon>
        <taxon>Thermoactinomycetaceae</taxon>
        <taxon>Seinonella</taxon>
    </lineage>
</organism>
<dbReference type="PANTHER" id="PTHR44942">
    <property type="entry name" value="METHYLTRANSF_11 DOMAIN-CONTAINING PROTEIN"/>
    <property type="match status" value="1"/>
</dbReference>